<keyword evidence="3" id="KW-1185">Reference proteome</keyword>
<evidence type="ECO:0008006" key="4">
    <source>
        <dbReference type="Google" id="ProtNLM"/>
    </source>
</evidence>
<feature type="transmembrane region" description="Helical" evidence="1">
    <location>
        <begin position="104"/>
        <end position="129"/>
    </location>
</feature>
<name>A0ABW2ZQF0_9MICO</name>
<accession>A0ABW2ZQF0</accession>
<feature type="transmembrane region" description="Helical" evidence="1">
    <location>
        <begin position="12"/>
        <end position="34"/>
    </location>
</feature>
<organism evidence="2 3">
    <name type="scientific">Microbacterium koreense</name>
    <dbReference type="NCBI Taxonomy" id="323761"/>
    <lineage>
        <taxon>Bacteria</taxon>
        <taxon>Bacillati</taxon>
        <taxon>Actinomycetota</taxon>
        <taxon>Actinomycetes</taxon>
        <taxon>Micrococcales</taxon>
        <taxon>Microbacteriaceae</taxon>
        <taxon>Microbacterium</taxon>
    </lineage>
</organism>
<keyword evidence="1" id="KW-1133">Transmembrane helix</keyword>
<keyword evidence="1" id="KW-0812">Transmembrane</keyword>
<evidence type="ECO:0000313" key="3">
    <source>
        <dbReference type="Proteomes" id="UP001597042"/>
    </source>
</evidence>
<dbReference type="Proteomes" id="UP001597042">
    <property type="component" value="Unassembled WGS sequence"/>
</dbReference>
<protein>
    <recommendedName>
        <fullName evidence="4">Leucyl-tRNA synthetase</fullName>
    </recommendedName>
</protein>
<sequence>MSRTAIDALLEIFTWVGIGAGIVVALIAVIAKLADGVWVASHLEIVEDDRGHTARWFSDAGLGEARLTDEQVAHLGGADAAEGWVRRGYTDRVRFTRRSPSVRFVAWLAVGLLSVGVLCAAASLVLLFVR</sequence>
<proteinExistence type="predicted"/>
<keyword evidence="1" id="KW-0472">Membrane</keyword>
<dbReference type="RefSeq" id="WP_378753572.1">
    <property type="nucleotide sequence ID" value="NZ_JBHSSV010000017.1"/>
</dbReference>
<comment type="caution">
    <text evidence="2">The sequence shown here is derived from an EMBL/GenBank/DDBJ whole genome shotgun (WGS) entry which is preliminary data.</text>
</comment>
<evidence type="ECO:0000313" key="2">
    <source>
        <dbReference type="EMBL" id="MFD0780849.1"/>
    </source>
</evidence>
<dbReference type="EMBL" id="JBHTIM010000001">
    <property type="protein sequence ID" value="MFD0780849.1"/>
    <property type="molecule type" value="Genomic_DNA"/>
</dbReference>
<gene>
    <name evidence="2" type="ORF">ACFQZV_05990</name>
</gene>
<reference evidence="3" key="1">
    <citation type="journal article" date="2019" name="Int. J. Syst. Evol. Microbiol.">
        <title>The Global Catalogue of Microorganisms (GCM) 10K type strain sequencing project: providing services to taxonomists for standard genome sequencing and annotation.</title>
        <authorList>
            <consortium name="The Broad Institute Genomics Platform"/>
            <consortium name="The Broad Institute Genome Sequencing Center for Infectious Disease"/>
            <person name="Wu L."/>
            <person name="Ma J."/>
        </authorList>
    </citation>
    <scope>NUCLEOTIDE SEQUENCE [LARGE SCALE GENOMIC DNA]</scope>
    <source>
        <strain evidence="3">CCUG 50754</strain>
    </source>
</reference>
<evidence type="ECO:0000256" key="1">
    <source>
        <dbReference type="SAM" id="Phobius"/>
    </source>
</evidence>